<feature type="transmembrane region" description="Helical" evidence="9">
    <location>
        <begin position="79"/>
        <end position="97"/>
    </location>
</feature>
<dbReference type="GO" id="GO:0016301">
    <property type="term" value="F:kinase activity"/>
    <property type="evidence" value="ECO:0007669"/>
    <property type="project" value="UniProtKB-KW"/>
</dbReference>
<dbReference type="CDD" id="cd00075">
    <property type="entry name" value="HATPase"/>
    <property type="match status" value="1"/>
</dbReference>
<keyword evidence="9" id="KW-1133">Transmembrane helix</keyword>
<evidence type="ECO:0000256" key="5">
    <source>
        <dbReference type="ARBA" id="ARBA00022777"/>
    </source>
</evidence>
<keyword evidence="4" id="KW-0547">Nucleotide-binding</keyword>
<comment type="caution">
    <text evidence="11">The sequence shown here is derived from an EMBL/GenBank/DDBJ whole genome shotgun (WGS) entry which is preliminary data.</text>
</comment>
<evidence type="ECO:0000256" key="1">
    <source>
        <dbReference type="ARBA" id="ARBA00000085"/>
    </source>
</evidence>
<dbReference type="InterPro" id="IPR004358">
    <property type="entry name" value="Sig_transdc_His_kin-like_C"/>
</dbReference>
<name>A0ABW0ZCW9_9ACTN</name>
<feature type="transmembrane region" description="Helical" evidence="9">
    <location>
        <begin position="195"/>
        <end position="216"/>
    </location>
</feature>
<dbReference type="EC" id="2.7.13.3" evidence="2"/>
<feature type="transmembrane region" description="Helical" evidence="9">
    <location>
        <begin position="47"/>
        <end position="67"/>
    </location>
</feature>
<evidence type="ECO:0000256" key="3">
    <source>
        <dbReference type="ARBA" id="ARBA00022679"/>
    </source>
</evidence>
<accession>A0ABW0ZCW9</accession>
<gene>
    <name evidence="11" type="ORF">ACFPQB_07840</name>
</gene>
<reference evidence="12" key="1">
    <citation type="journal article" date="2019" name="Int. J. Syst. Evol. Microbiol.">
        <title>The Global Catalogue of Microorganisms (GCM) 10K type strain sequencing project: providing services to taxonomists for standard genome sequencing and annotation.</title>
        <authorList>
            <consortium name="The Broad Institute Genomics Platform"/>
            <consortium name="The Broad Institute Genome Sequencing Center for Infectious Disease"/>
            <person name="Wu L."/>
            <person name="Ma J."/>
        </authorList>
    </citation>
    <scope>NUCLEOTIDE SEQUENCE [LARGE SCALE GENOMIC DNA]</scope>
    <source>
        <strain evidence="12">YIM 94188</strain>
    </source>
</reference>
<keyword evidence="5 11" id="KW-0418">Kinase</keyword>
<evidence type="ECO:0000256" key="6">
    <source>
        <dbReference type="ARBA" id="ARBA00022840"/>
    </source>
</evidence>
<keyword evidence="9" id="KW-0472">Membrane</keyword>
<feature type="transmembrane region" description="Helical" evidence="9">
    <location>
        <begin position="109"/>
        <end position="128"/>
    </location>
</feature>
<evidence type="ECO:0000256" key="9">
    <source>
        <dbReference type="SAM" id="Phobius"/>
    </source>
</evidence>
<evidence type="ECO:0000256" key="4">
    <source>
        <dbReference type="ARBA" id="ARBA00022741"/>
    </source>
</evidence>
<dbReference type="InterPro" id="IPR003594">
    <property type="entry name" value="HATPase_dom"/>
</dbReference>
<dbReference type="InterPro" id="IPR036890">
    <property type="entry name" value="HATPase_C_sf"/>
</dbReference>
<feature type="transmembrane region" description="Helical" evidence="9">
    <location>
        <begin position="140"/>
        <end position="158"/>
    </location>
</feature>
<keyword evidence="9" id="KW-0812">Transmembrane</keyword>
<evidence type="ECO:0000256" key="7">
    <source>
        <dbReference type="ARBA" id="ARBA00023012"/>
    </source>
</evidence>
<evidence type="ECO:0000256" key="2">
    <source>
        <dbReference type="ARBA" id="ARBA00012438"/>
    </source>
</evidence>
<dbReference type="InterPro" id="IPR050351">
    <property type="entry name" value="BphY/WalK/GraS-like"/>
</dbReference>
<dbReference type="SMART" id="SM00387">
    <property type="entry name" value="HATPase_c"/>
    <property type="match status" value="1"/>
</dbReference>
<dbReference type="PANTHER" id="PTHR42878">
    <property type="entry name" value="TWO-COMPONENT HISTIDINE KINASE"/>
    <property type="match status" value="1"/>
</dbReference>
<dbReference type="Proteomes" id="UP001596072">
    <property type="component" value="Unassembled WGS sequence"/>
</dbReference>
<keyword evidence="6" id="KW-0067">ATP-binding</keyword>
<proteinExistence type="predicted"/>
<dbReference type="Pfam" id="PF02518">
    <property type="entry name" value="HATPase_c"/>
    <property type="match status" value="1"/>
</dbReference>
<feature type="transmembrane region" description="Helical" evidence="9">
    <location>
        <begin position="14"/>
        <end position="35"/>
    </location>
</feature>
<evidence type="ECO:0000313" key="12">
    <source>
        <dbReference type="Proteomes" id="UP001596072"/>
    </source>
</evidence>
<protein>
    <recommendedName>
        <fullName evidence="8">Sensor-like histidine kinase SenX3</fullName>
        <ecNumber evidence="2">2.7.13.3</ecNumber>
    </recommendedName>
</protein>
<comment type="catalytic activity">
    <reaction evidence="1">
        <text>ATP + protein L-histidine = ADP + protein N-phospho-L-histidine.</text>
        <dbReference type="EC" id="2.7.13.3"/>
    </reaction>
</comment>
<feature type="domain" description="Histidine kinase" evidence="10">
    <location>
        <begin position="246"/>
        <end position="454"/>
    </location>
</feature>
<evidence type="ECO:0000256" key="8">
    <source>
        <dbReference type="ARBA" id="ARBA00039401"/>
    </source>
</evidence>
<dbReference type="PANTHER" id="PTHR42878:SF7">
    <property type="entry name" value="SENSOR HISTIDINE KINASE GLRK"/>
    <property type="match status" value="1"/>
</dbReference>
<dbReference type="RefSeq" id="WP_168798365.1">
    <property type="nucleotide sequence ID" value="NZ_JBHSNS010000002.1"/>
</dbReference>
<keyword evidence="12" id="KW-1185">Reference proteome</keyword>
<dbReference type="PROSITE" id="PS50109">
    <property type="entry name" value="HIS_KIN"/>
    <property type="match status" value="1"/>
</dbReference>
<dbReference type="PRINTS" id="PR00344">
    <property type="entry name" value="BCTRLSENSOR"/>
</dbReference>
<evidence type="ECO:0000259" key="10">
    <source>
        <dbReference type="PROSITE" id="PS50109"/>
    </source>
</evidence>
<organism evidence="11 12">
    <name type="scientific">Nocardioides vastitatis</name>
    <dbReference type="NCBI Taxonomy" id="2568655"/>
    <lineage>
        <taxon>Bacteria</taxon>
        <taxon>Bacillati</taxon>
        <taxon>Actinomycetota</taxon>
        <taxon>Actinomycetes</taxon>
        <taxon>Propionibacteriales</taxon>
        <taxon>Nocardioidaceae</taxon>
        <taxon>Nocardioides</taxon>
    </lineage>
</organism>
<keyword evidence="3" id="KW-0808">Transferase</keyword>
<dbReference type="Gene3D" id="3.30.565.10">
    <property type="entry name" value="Histidine kinase-like ATPase, C-terminal domain"/>
    <property type="match status" value="1"/>
</dbReference>
<dbReference type="EMBL" id="JBHSNS010000002">
    <property type="protein sequence ID" value="MFC5728826.1"/>
    <property type="molecule type" value="Genomic_DNA"/>
</dbReference>
<evidence type="ECO:0000313" key="11">
    <source>
        <dbReference type="EMBL" id="MFC5728826.1"/>
    </source>
</evidence>
<dbReference type="InterPro" id="IPR005467">
    <property type="entry name" value="His_kinase_dom"/>
</dbReference>
<dbReference type="SUPFAM" id="SSF55874">
    <property type="entry name" value="ATPase domain of HSP90 chaperone/DNA topoisomerase II/histidine kinase"/>
    <property type="match status" value="1"/>
</dbReference>
<keyword evidence="7" id="KW-0902">Two-component regulatory system</keyword>
<sequence length="457" mass="48204">MTILAPKMRSSEGIATATQLVVFPVVLGAAVLLYLYFRGTESGEAGWLTLCLTVYAVQGATLAGLRTADVDFFVGRPEWVLLVHLPVGILVLTAVVFAARAPLRVDPMVAGLVLGLFVAACCVAANRLGPELPMTSPPMLAVDLVLVLIAAAIAHAALRLRDLPSWCVRRLAVGTVALVVNQVAISQPAAGATSAVAVVAGVTAAVCMASAAAAVLRWALLEQSSAVVDLSESIAEIEASNRHSRARLHEITNSIAGIAAASSLINRHDAIRAEDRRRLEEMLESESNRLARLLGGNRLVTNGSREDGRPHGSEPRLLDVDQVIRPLITGQKALGRRIHWRPSAEVAVGDADAVAEVISILLDNAARHAPDSETVVEVVRTASTVEIAVRDDGPGIPAEVRRRLFEWGGRGPDSNGQGIGLHLAHQLMSSRGSSLRLDLNGIGTTFVVGLPLPPEDS</sequence>